<proteinExistence type="predicted"/>
<accession>A0AAP0ESS4</accession>
<protein>
    <submittedName>
        <fullName evidence="1">Uncharacterized protein</fullName>
    </submittedName>
</protein>
<name>A0AAP0ESS4_9MAGN</name>
<gene>
    <name evidence="1" type="ORF">Syun_025779</name>
</gene>
<reference evidence="1 2" key="1">
    <citation type="submission" date="2024-01" db="EMBL/GenBank/DDBJ databases">
        <title>Genome assemblies of Stephania.</title>
        <authorList>
            <person name="Yang L."/>
        </authorList>
    </citation>
    <scope>NUCLEOTIDE SEQUENCE [LARGE SCALE GENOMIC DNA]</scope>
    <source>
        <strain evidence="1">YNDBR</strain>
        <tissue evidence="1">Leaf</tissue>
    </source>
</reference>
<organism evidence="1 2">
    <name type="scientific">Stephania yunnanensis</name>
    <dbReference type="NCBI Taxonomy" id="152371"/>
    <lineage>
        <taxon>Eukaryota</taxon>
        <taxon>Viridiplantae</taxon>
        <taxon>Streptophyta</taxon>
        <taxon>Embryophyta</taxon>
        <taxon>Tracheophyta</taxon>
        <taxon>Spermatophyta</taxon>
        <taxon>Magnoliopsida</taxon>
        <taxon>Ranunculales</taxon>
        <taxon>Menispermaceae</taxon>
        <taxon>Menispermoideae</taxon>
        <taxon>Cissampelideae</taxon>
        <taxon>Stephania</taxon>
    </lineage>
</organism>
<dbReference type="EMBL" id="JBBNAF010000011">
    <property type="protein sequence ID" value="KAK9098734.1"/>
    <property type="molecule type" value="Genomic_DNA"/>
</dbReference>
<evidence type="ECO:0000313" key="1">
    <source>
        <dbReference type="EMBL" id="KAK9098734.1"/>
    </source>
</evidence>
<keyword evidence="2" id="KW-1185">Reference proteome</keyword>
<comment type="caution">
    <text evidence="1">The sequence shown here is derived from an EMBL/GenBank/DDBJ whole genome shotgun (WGS) entry which is preliminary data.</text>
</comment>
<sequence length="98" mass="11075">MAVALPTGLSVLCISTIAGCFIWRRKRKQEGNNNTSQDLLQFDFSTKPTSIKNELSHINKNSMGGIWDADFPLTIMELFSFLCSDYFLSLRLHLLFGV</sequence>
<dbReference type="Proteomes" id="UP001420932">
    <property type="component" value="Unassembled WGS sequence"/>
</dbReference>
<evidence type="ECO:0000313" key="2">
    <source>
        <dbReference type="Proteomes" id="UP001420932"/>
    </source>
</evidence>
<dbReference type="AlphaFoldDB" id="A0AAP0ESS4"/>